<dbReference type="InterPro" id="IPR013083">
    <property type="entry name" value="Znf_RING/FYVE/PHD"/>
</dbReference>
<protein>
    <recommendedName>
        <fullName evidence="7">RING-type domain-containing protein</fullName>
    </recommendedName>
</protein>
<proteinExistence type="predicted"/>
<dbReference type="KEGG" id="crq:GCK72_009050"/>
<keyword evidence="3" id="KW-0862">Zinc</keyword>
<name>A0A6A5GZ49_CAERE</name>
<dbReference type="PANTHER" id="PTHR47156">
    <property type="entry name" value="PROTEIN CBG20824"/>
    <property type="match status" value="1"/>
</dbReference>
<dbReference type="SUPFAM" id="SSF57850">
    <property type="entry name" value="RING/U-box"/>
    <property type="match status" value="1"/>
</dbReference>
<dbReference type="InterPro" id="IPR017907">
    <property type="entry name" value="Znf_RING_CS"/>
</dbReference>
<sequence length="228" mass="26373">MTRRRGKKSKKTAHVMNPVNSESPPSQFVADEVDDELKKAKQELEAVQHKLDFQKLCNFTLANDHQKALTILELDKKLIEKQSEINSLTHQLDVEKLVSSRAKIQQDTQDLMLKLKILEDEEDQEAALKMEQETTESLRKRSNQLKEALKSNLKIKPWKDCQLCFQEFAINVDMVPRLLQCGHTICSACLRKLMKPTYTKCPFDGAVWRSSTTETVDDFPKNYKVFDM</sequence>
<evidence type="ECO:0000256" key="1">
    <source>
        <dbReference type="ARBA" id="ARBA00022723"/>
    </source>
</evidence>
<evidence type="ECO:0000259" key="7">
    <source>
        <dbReference type="PROSITE" id="PS50089"/>
    </source>
</evidence>
<dbReference type="GeneID" id="9808100"/>
<dbReference type="SMART" id="SM00184">
    <property type="entry name" value="RING"/>
    <property type="match status" value="1"/>
</dbReference>
<evidence type="ECO:0000256" key="4">
    <source>
        <dbReference type="PROSITE-ProRule" id="PRU00175"/>
    </source>
</evidence>
<dbReference type="Gene3D" id="3.30.40.10">
    <property type="entry name" value="Zinc/RING finger domain, C3HC4 (zinc finger)"/>
    <property type="match status" value="1"/>
</dbReference>
<feature type="domain" description="RING-type" evidence="7">
    <location>
        <begin position="161"/>
        <end position="204"/>
    </location>
</feature>
<dbReference type="CTD" id="9808100"/>
<accession>A0A6A5GZ49</accession>
<keyword evidence="2 4" id="KW-0863">Zinc-finger</keyword>
<dbReference type="PROSITE" id="PS50089">
    <property type="entry name" value="ZF_RING_2"/>
    <property type="match status" value="1"/>
</dbReference>
<comment type="caution">
    <text evidence="8">The sequence shown here is derived from an EMBL/GenBank/DDBJ whole genome shotgun (WGS) entry which is preliminary data.</text>
</comment>
<keyword evidence="1" id="KW-0479">Metal-binding</keyword>
<reference evidence="8 9" key="1">
    <citation type="submission" date="2019-12" db="EMBL/GenBank/DDBJ databases">
        <title>Chromosome-level assembly of the Caenorhabditis remanei genome.</title>
        <authorList>
            <person name="Teterina A.A."/>
            <person name="Willis J.H."/>
            <person name="Phillips P.C."/>
        </authorList>
    </citation>
    <scope>NUCLEOTIDE SEQUENCE [LARGE SCALE GENOMIC DNA]</scope>
    <source>
        <strain evidence="8 9">PX506</strain>
        <tissue evidence="8">Whole organism</tissue>
    </source>
</reference>
<feature type="coiled-coil region" evidence="5">
    <location>
        <begin position="30"/>
        <end position="148"/>
    </location>
</feature>
<evidence type="ECO:0000256" key="3">
    <source>
        <dbReference type="ARBA" id="ARBA00022833"/>
    </source>
</evidence>
<dbReference type="EMBL" id="WUAV01000003">
    <property type="protein sequence ID" value="KAF1760800.1"/>
    <property type="molecule type" value="Genomic_DNA"/>
</dbReference>
<evidence type="ECO:0000313" key="8">
    <source>
        <dbReference type="EMBL" id="KAF1760800.1"/>
    </source>
</evidence>
<evidence type="ECO:0000313" key="9">
    <source>
        <dbReference type="Proteomes" id="UP000483820"/>
    </source>
</evidence>
<dbReference type="InterPro" id="IPR052667">
    <property type="entry name" value="E3_ubiquitin-ligase_RING"/>
</dbReference>
<gene>
    <name evidence="8" type="ORF">GCK72_009050</name>
</gene>
<dbReference type="InterPro" id="IPR001841">
    <property type="entry name" value="Znf_RING"/>
</dbReference>
<evidence type="ECO:0000256" key="2">
    <source>
        <dbReference type="ARBA" id="ARBA00022771"/>
    </source>
</evidence>
<dbReference type="RefSeq" id="XP_003095896.2">
    <property type="nucleotide sequence ID" value="XM_003095848.2"/>
</dbReference>
<keyword evidence="5" id="KW-0175">Coiled coil</keyword>
<organism evidence="8 9">
    <name type="scientific">Caenorhabditis remanei</name>
    <name type="common">Caenorhabditis vulgaris</name>
    <dbReference type="NCBI Taxonomy" id="31234"/>
    <lineage>
        <taxon>Eukaryota</taxon>
        <taxon>Metazoa</taxon>
        <taxon>Ecdysozoa</taxon>
        <taxon>Nematoda</taxon>
        <taxon>Chromadorea</taxon>
        <taxon>Rhabditida</taxon>
        <taxon>Rhabditina</taxon>
        <taxon>Rhabditomorpha</taxon>
        <taxon>Rhabditoidea</taxon>
        <taxon>Rhabditidae</taxon>
        <taxon>Peloderinae</taxon>
        <taxon>Caenorhabditis</taxon>
    </lineage>
</organism>
<evidence type="ECO:0000256" key="6">
    <source>
        <dbReference type="SAM" id="MobiDB-lite"/>
    </source>
</evidence>
<dbReference type="GO" id="GO:0008270">
    <property type="term" value="F:zinc ion binding"/>
    <property type="evidence" value="ECO:0007669"/>
    <property type="project" value="UniProtKB-KW"/>
</dbReference>
<dbReference type="Pfam" id="PF14634">
    <property type="entry name" value="zf-RING_5"/>
    <property type="match status" value="1"/>
</dbReference>
<dbReference type="Proteomes" id="UP000483820">
    <property type="component" value="Chromosome III"/>
</dbReference>
<evidence type="ECO:0000256" key="5">
    <source>
        <dbReference type="SAM" id="Coils"/>
    </source>
</evidence>
<feature type="region of interest" description="Disordered" evidence="6">
    <location>
        <begin position="1"/>
        <end position="27"/>
    </location>
</feature>
<dbReference type="PANTHER" id="PTHR47156:SF5">
    <property type="entry name" value="RING-TYPE DOMAIN-CONTAINING PROTEIN"/>
    <property type="match status" value="1"/>
</dbReference>
<dbReference type="PROSITE" id="PS00518">
    <property type="entry name" value="ZF_RING_1"/>
    <property type="match status" value="1"/>
</dbReference>
<dbReference type="AlphaFoldDB" id="A0A6A5GZ49"/>
<feature type="compositionally biased region" description="Basic residues" evidence="6">
    <location>
        <begin position="1"/>
        <end position="13"/>
    </location>
</feature>